<dbReference type="Pfam" id="PF08241">
    <property type="entry name" value="Methyltransf_11"/>
    <property type="match status" value="1"/>
</dbReference>
<evidence type="ECO:0000313" key="3">
    <source>
        <dbReference type="Proteomes" id="UP001165041"/>
    </source>
</evidence>
<reference evidence="2" key="1">
    <citation type="submission" date="2023-02" db="EMBL/GenBank/DDBJ databases">
        <title>Kitasatospora phosalacinea NBRC 14627.</title>
        <authorList>
            <person name="Ichikawa N."/>
            <person name="Sato H."/>
            <person name="Tonouchi N."/>
        </authorList>
    </citation>
    <scope>NUCLEOTIDE SEQUENCE</scope>
    <source>
        <strain evidence="2">NBRC 14627</strain>
    </source>
</reference>
<dbReference type="EMBL" id="BSSA01000035">
    <property type="protein sequence ID" value="GLW74477.1"/>
    <property type="molecule type" value="Genomic_DNA"/>
</dbReference>
<dbReference type="Gene3D" id="3.40.50.150">
    <property type="entry name" value="Vaccinia Virus protein VP39"/>
    <property type="match status" value="1"/>
</dbReference>
<gene>
    <name evidence="2" type="ORF">Kpho02_67750</name>
</gene>
<dbReference type="Proteomes" id="UP001165041">
    <property type="component" value="Unassembled WGS sequence"/>
</dbReference>
<dbReference type="CDD" id="cd02440">
    <property type="entry name" value="AdoMet_MTases"/>
    <property type="match status" value="1"/>
</dbReference>
<organism evidence="2 3">
    <name type="scientific">Kitasatospora phosalacinea</name>
    <dbReference type="NCBI Taxonomy" id="2065"/>
    <lineage>
        <taxon>Bacteria</taxon>
        <taxon>Bacillati</taxon>
        <taxon>Actinomycetota</taxon>
        <taxon>Actinomycetes</taxon>
        <taxon>Kitasatosporales</taxon>
        <taxon>Streptomycetaceae</taxon>
        <taxon>Kitasatospora</taxon>
    </lineage>
</organism>
<evidence type="ECO:0000259" key="1">
    <source>
        <dbReference type="Pfam" id="PF08241"/>
    </source>
</evidence>
<accession>A0A9W6V6Q0</accession>
<dbReference type="InterPro" id="IPR013216">
    <property type="entry name" value="Methyltransf_11"/>
</dbReference>
<proteinExistence type="predicted"/>
<feature type="domain" description="Methyltransferase type 11" evidence="1">
    <location>
        <begin position="20"/>
        <end position="86"/>
    </location>
</feature>
<comment type="caution">
    <text evidence="2">The sequence shown here is derived from an EMBL/GenBank/DDBJ whole genome shotgun (WGS) entry which is preliminary data.</text>
</comment>
<dbReference type="InterPro" id="IPR029063">
    <property type="entry name" value="SAM-dependent_MTases_sf"/>
</dbReference>
<sequence length="142" mass="15356">MQPELADVSSQGRPHPRASTLKRLTHLAGHKGIVELGQTDLQRPIPWPDSSADAVVSYNVLECLPDPAGLIREAARLLKPGGRLVLAHVDFDSIMVGGTPVDLDRRVCHAFADDRQPWMDHADGRMGRAIPGLIAASALTEQ</sequence>
<name>A0A9W6V6Q0_9ACTN</name>
<evidence type="ECO:0000313" key="2">
    <source>
        <dbReference type="EMBL" id="GLW74477.1"/>
    </source>
</evidence>
<protein>
    <recommendedName>
        <fullName evidence="1">Methyltransferase type 11 domain-containing protein</fullName>
    </recommendedName>
</protein>
<dbReference type="RefSeq" id="WP_352230344.1">
    <property type="nucleotide sequence ID" value="NZ_BSSA01000035.1"/>
</dbReference>
<dbReference type="SUPFAM" id="SSF53335">
    <property type="entry name" value="S-adenosyl-L-methionine-dependent methyltransferases"/>
    <property type="match status" value="1"/>
</dbReference>
<dbReference type="GO" id="GO:0008757">
    <property type="term" value="F:S-adenosylmethionine-dependent methyltransferase activity"/>
    <property type="evidence" value="ECO:0007669"/>
    <property type="project" value="InterPro"/>
</dbReference>
<dbReference type="AlphaFoldDB" id="A0A9W6V6Q0"/>